<dbReference type="PANTHER" id="PTHR43214">
    <property type="entry name" value="TWO-COMPONENT RESPONSE REGULATOR"/>
    <property type="match status" value="1"/>
</dbReference>
<comment type="caution">
    <text evidence="5">The sequence shown here is derived from an EMBL/GenBank/DDBJ whole genome shotgun (WGS) entry which is preliminary data.</text>
</comment>
<protein>
    <submittedName>
        <fullName evidence="5">LuxR C-terminal-related transcriptional regulator</fullName>
    </submittedName>
</protein>
<dbReference type="Proteomes" id="UP001147700">
    <property type="component" value="Unassembled WGS sequence"/>
</dbReference>
<dbReference type="Gene3D" id="1.10.10.10">
    <property type="entry name" value="Winged helix-like DNA-binding domain superfamily/Winged helix DNA-binding domain"/>
    <property type="match status" value="2"/>
</dbReference>
<dbReference type="InterPro" id="IPR027417">
    <property type="entry name" value="P-loop_NTPase"/>
</dbReference>
<evidence type="ECO:0000256" key="3">
    <source>
        <dbReference type="ARBA" id="ARBA00023163"/>
    </source>
</evidence>
<name>A0ABT4RJ66_9ACTN</name>
<accession>A0ABT4RJ66</accession>
<dbReference type="EMBL" id="JAPCID010000017">
    <property type="protein sequence ID" value="MDA0138597.1"/>
    <property type="molecule type" value="Genomic_DNA"/>
</dbReference>
<dbReference type="SUPFAM" id="SSF46894">
    <property type="entry name" value="C-terminal effector domain of the bipartite response regulators"/>
    <property type="match status" value="2"/>
</dbReference>
<evidence type="ECO:0000313" key="5">
    <source>
        <dbReference type="EMBL" id="MDA0138597.1"/>
    </source>
</evidence>
<dbReference type="Gene3D" id="1.25.40.10">
    <property type="entry name" value="Tetratricopeptide repeat domain"/>
    <property type="match status" value="1"/>
</dbReference>
<dbReference type="InterPro" id="IPR000792">
    <property type="entry name" value="Tscrpt_reg_LuxR_C"/>
</dbReference>
<sequence>MTGRFRGRDDELAGLSGLIADAVAGHGAVVAIEGVAGIGKSRLVFEAVAIARRNGVRVAAAAAAFPGEPTPLGVLLRALGEVIEPGELDAHRGRPDERLWVLQELEARLEAAALEAPLLIALDDVHWADPQSLDAVARLAAALAALPVVWLVAYRPTELDGRLEQLRGDRIRLQPLAPEAVAAIVRDTVRAEPGPRLLSGAHGTGGNPHALAEFLAGALEEDLLTRADGTAELASAALPARVRDHMRDRLARLSPPAREVVEAAAVLGRRSEPGAVAALVGDAEAVGRGEVAAAGGREAVGGGDAAGRDAADGDHGLVAGVDGLAGGGVVGVGGEAHTFGEELVQAAVLDTLDGERRRALERRAVDVMLARGATPAAVGSRLAAAATAGGARATALLLDAARVLGPSDPAGAADLSRRGYELCADDGPSRAGLAAETTLLLNAANRGHEAREFAATTLDGLLSPVDQAELLLQVAWMFTISPADQVAAAEQGLALDGIPDPLRARLYAALIVGLGTAGRPEDAADVLPEALAVGRRVGGAQAEYDNATAEGFVLIATGRYAETMELIEAGTAAAAGDPMKLWLWQHWRSDILVLLDRIDEAMPLLVQEVANALRTGQAWDAQLYEQRRGRLLFLTGQTLEALAVLEGLYDAGDGTDVPGPDATAIVGLGRAAIHAGDSEQTRVATQLARKMLGASVPEVCRQGALLLALLGLAEDDEDQLRAGLGALTGDGGALHMPTVLVDPAIGPYVVRAALRADDTALARRAVEWQERLARLNPGVVSIAGAVLHARALLHGAPVQALAETVATLRESPRPPLLASAVEDLGVAHARAGDDTAAIAALDEALRLWSAFDSSWDAARVRRRLRRLGVQRRPAAGARTDGWEQLTESEMAVARLVASGLTNREAAGRLFVSPHTVSTHLRRAFAKLGIRSRVELVHLVAEQSPALPWDKLTPAETRVAELVAAGLSNQAVAQRLVVSTNTVTTHLRRIYAKLGVRTRTELAAARSNGHHGRP</sequence>
<evidence type="ECO:0000313" key="6">
    <source>
        <dbReference type="Proteomes" id="UP001147700"/>
    </source>
</evidence>
<keyword evidence="6" id="KW-1185">Reference proteome</keyword>
<dbReference type="SUPFAM" id="SSF52540">
    <property type="entry name" value="P-loop containing nucleoside triphosphate hydrolases"/>
    <property type="match status" value="1"/>
</dbReference>
<evidence type="ECO:0000256" key="2">
    <source>
        <dbReference type="ARBA" id="ARBA00023125"/>
    </source>
</evidence>
<proteinExistence type="predicted"/>
<keyword evidence="2" id="KW-0238">DNA-binding</keyword>
<dbReference type="Pfam" id="PF13191">
    <property type="entry name" value="AAA_16"/>
    <property type="match status" value="1"/>
</dbReference>
<dbReference type="PANTHER" id="PTHR43214:SF24">
    <property type="entry name" value="TRANSCRIPTIONAL REGULATORY PROTEIN NARL-RELATED"/>
    <property type="match status" value="1"/>
</dbReference>
<evidence type="ECO:0000259" key="4">
    <source>
        <dbReference type="PROSITE" id="PS50043"/>
    </source>
</evidence>
<gene>
    <name evidence="5" type="ORF">OJ962_13930</name>
</gene>
<dbReference type="RefSeq" id="WP_270006405.1">
    <property type="nucleotide sequence ID" value="NZ_JAPCID010000017.1"/>
</dbReference>
<dbReference type="InterPro" id="IPR041664">
    <property type="entry name" value="AAA_16"/>
</dbReference>
<reference evidence="5" key="1">
    <citation type="submission" date="2022-10" db="EMBL/GenBank/DDBJ databases">
        <title>The WGS of Solirubrobacter sp. CPCC 204708.</title>
        <authorList>
            <person name="Jiang Z."/>
        </authorList>
    </citation>
    <scope>NUCLEOTIDE SEQUENCE</scope>
    <source>
        <strain evidence="5">CPCC 204708</strain>
    </source>
</reference>
<dbReference type="PRINTS" id="PR00038">
    <property type="entry name" value="HTHLUXR"/>
</dbReference>
<dbReference type="PROSITE" id="PS00622">
    <property type="entry name" value="HTH_LUXR_1"/>
    <property type="match status" value="1"/>
</dbReference>
<dbReference type="InterPro" id="IPR036388">
    <property type="entry name" value="WH-like_DNA-bd_sf"/>
</dbReference>
<dbReference type="InterPro" id="IPR016032">
    <property type="entry name" value="Sig_transdc_resp-reg_C-effctor"/>
</dbReference>
<evidence type="ECO:0000256" key="1">
    <source>
        <dbReference type="ARBA" id="ARBA00023015"/>
    </source>
</evidence>
<feature type="domain" description="HTH luxR-type" evidence="4">
    <location>
        <begin position="878"/>
        <end position="943"/>
    </location>
</feature>
<dbReference type="Pfam" id="PF00196">
    <property type="entry name" value="GerE"/>
    <property type="match status" value="2"/>
</dbReference>
<keyword evidence="1" id="KW-0805">Transcription regulation</keyword>
<dbReference type="PROSITE" id="PS50043">
    <property type="entry name" value="HTH_LUXR_2"/>
    <property type="match status" value="2"/>
</dbReference>
<dbReference type="InterPro" id="IPR039420">
    <property type="entry name" value="WalR-like"/>
</dbReference>
<dbReference type="InterPro" id="IPR011990">
    <property type="entry name" value="TPR-like_helical_dom_sf"/>
</dbReference>
<organism evidence="5 6">
    <name type="scientific">Solirubrobacter deserti</name>
    <dbReference type="NCBI Taxonomy" id="2282478"/>
    <lineage>
        <taxon>Bacteria</taxon>
        <taxon>Bacillati</taxon>
        <taxon>Actinomycetota</taxon>
        <taxon>Thermoleophilia</taxon>
        <taxon>Solirubrobacterales</taxon>
        <taxon>Solirubrobacteraceae</taxon>
        <taxon>Solirubrobacter</taxon>
    </lineage>
</organism>
<dbReference type="CDD" id="cd06170">
    <property type="entry name" value="LuxR_C_like"/>
    <property type="match status" value="2"/>
</dbReference>
<keyword evidence="3" id="KW-0804">Transcription</keyword>
<feature type="domain" description="HTH luxR-type" evidence="4">
    <location>
        <begin position="944"/>
        <end position="1008"/>
    </location>
</feature>
<dbReference type="SMART" id="SM00421">
    <property type="entry name" value="HTH_LUXR"/>
    <property type="match status" value="2"/>
</dbReference>